<evidence type="ECO:0000313" key="8">
    <source>
        <dbReference type="EMBL" id="KAA5411866.1"/>
    </source>
</evidence>
<feature type="transmembrane region" description="Helical" evidence="6">
    <location>
        <begin position="352"/>
        <end position="371"/>
    </location>
</feature>
<dbReference type="Pfam" id="PF01943">
    <property type="entry name" value="Polysacc_synt"/>
    <property type="match status" value="1"/>
</dbReference>
<feature type="transmembrane region" description="Helical" evidence="6">
    <location>
        <begin position="377"/>
        <end position="397"/>
    </location>
</feature>
<dbReference type="KEGG" id="bcel:BcellWH2_00495"/>
<evidence type="ECO:0000313" key="10">
    <source>
        <dbReference type="Proteomes" id="UP000448877"/>
    </source>
</evidence>
<dbReference type="AlphaFoldDB" id="A0A0N7IEL8"/>
<comment type="subcellular location">
    <subcellularLocation>
        <location evidence="1">Cell membrane</location>
        <topology evidence="1">Multi-pass membrane protein</topology>
    </subcellularLocation>
</comment>
<dbReference type="PATRIC" id="fig|246787.4.peg.516"/>
<feature type="transmembrane region" description="Helical" evidence="6">
    <location>
        <begin position="7"/>
        <end position="29"/>
    </location>
</feature>
<dbReference type="Proteomes" id="UP000061809">
    <property type="component" value="Chromosome"/>
</dbReference>
<name>A0A0N7IEL8_9BACE</name>
<evidence type="ECO:0000256" key="5">
    <source>
        <dbReference type="ARBA" id="ARBA00023136"/>
    </source>
</evidence>
<feature type="transmembrane region" description="Helical" evidence="6">
    <location>
        <begin position="83"/>
        <end position="105"/>
    </location>
</feature>
<dbReference type="InterPro" id="IPR050833">
    <property type="entry name" value="Poly_Biosynth_Transport"/>
</dbReference>
<accession>A0A0N7IEL8</accession>
<feature type="transmembrane region" description="Helical" evidence="6">
    <location>
        <begin position="41"/>
        <end position="62"/>
    </location>
</feature>
<keyword evidence="5 6" id="KW-0472">Membrane</keyword>
<evidence type="ECO:0000256" key="4">
    <source>
        <dbReference type="ARBA" id="ARBA00022989"/>
    </source>
</evidence>
<dbReference type="EMBL" id="VVYV01000092">
    <property type="protein sequence ID" value="KAA5411866.1"/>
    <property type="molecule type" value="Genomic_DNA"/>
</dbReference>
<feature type="transmembrane region" description="Helical" evidence="6">
    <location>
        <begin position="435"/>
        <end position="460"/>
    </location>
</feature>
<dbReference type="GO" id="GO:0005886">
    <property type="term" value="C:plasma membrane"/>
    <property type="evidence" value="ECO:0007669"/>
    <property type="project" value="UniProtKB-SubCell"/>
</dbReference>
<dbReference type="PANTHER" id="PTHR30250">
    <property type="entry name" value="PST FAMILY PREDICTED COLANIC ACID TRANSPORTER"/>
    <property type="match status" value="1"/>
</dbReference>
<proteinExistence type="predicted"/>
<dbReference type="GeneID" id="66308098"/>
<dbReference type="PANTHER" id="PTHR30250:SF11">
    <property type="entry name" value="O-ANTIGEN TRANSPORTER-RELATED"/>
    <property type="match status" value="1"/>
</dbReference>
<feature type="transmembrane region" description="Helical" evidence="6">
    <location>
        <begin position="321"/>
        <end position="340"/>
    </location>
</feature>
<organism evidence="7 9">
    <name type="scientific">Bacteroides cellulosilyticus</name>
    <dbReference type="NCBI Taxonomy" id="246787"/>
    <lineage>
        <taxon>Bacteria</taxon>
        <taxon>Pseudomonadati</taxon>
        <taxon>Bacteroidota</taxon>
        <taxon>Bacteroidia</taxon>
        <taxon>Bacteroidales</taxon>
        <taxon>Bacteroidaceae</taxon>
        <taxon>Bacteroides</taxon>
    </lineage>
</organism>
<keyword evidence="3 6" id="KW-0812">Transmembrane</keyword>
<evidence type="ECO:0000256" key="6">
    <source>
        <dbReference type="SAM" id="Phobius"/>
    </source>
</evidence>
<reference evidence="8 10" key="2">
    <citation type="journal article" date="2019" name="Nat. Med.">
        <title>A library of human gut bacterial isolates paired with longitudinal multiomics data enables mechanistic microbiome research.</title>
        <authorList>
            <person name="Poyet M."/>
            <person name="Groussin M."/>
            <person name="Gibbons S.M."/>
            <person name="Avila-Pacheco J."/>
            <person name="Jiang X."/>
            <person name="Kearney S.M."/>
            <person name="Perrotta A.R."/>
            <person name="Berdy B."/>
            <person name="Zhao S."/>
            <person name="Lieberman T.D."/>
            <person name="Swanson P.K."/>
            <person name="Smith M."/>
            <person name="Roesemann S."/>
            <person name="Alexander J.E."/>
            <person name="Rich S.A."/>
            <person name="Livny J."/>
            <person name="Vlamakis H."/>
            <person name="Clish C."/>
            <person name="Bullock K."/>
            <person name="Deik A."/>
            <person name="Scott J."/>
            <person name="Pierce K.A."/>
            <person name="Xavier R.J."/>
            <person name="Alm E.J."/>
        </authorList>
    </citation>
    <scope>NUCLEOTIDE SEQUENCE [LARGE SCALE GENOMIC DNA]</scope>
    <source>
        <strain evidence="8 10">BIOML-A6</strain>
    </source>
</reference>
<dbReference type="Proteomes" id="UP000448877">
    <property type="component" value="Unassembled WGS sequence"/>
</dbReference>
<evidence type="ECO:0000256" key="2">
    <source>
        <dbReference type="ARBA" id="ARBA00022475"/>
    </source>
</evidence>
<feature type="transmembrane region" description="Helical" evidence="6">
    <location>
        <begin position="140"/>
        <end position="163"/>
    </location>
</feature>
<feature type="transmembrane region" description="Helical" evidence="6">
    <location>
        <begin position="286"/>
        <end position="309"/>
    </location>
</feature>
<dbReference type="InterPro" id="IPR002797">
    <property type="entry name" value="Polysacc_synth"/>
</dbReference>
<evidence type="ECO:0000313" key="7">
    <source>
        <dbReference type="EMBL" id="ALJ57763.1"/>
    </source>
</evidence>
<feature type="transmembrane region" description="Helical" evidence="6">
    <location>
        <begin position="169"/>
        <end position="188"/>
    </location>
</feature>
<keyword evidence="2" id="KW-1003">Cell membrane</keyword>
<protein>
    <submittedName>
        <fullName evidence="8">Oligosaccharide flippase family protein</fullName>
    </submittedName>
    <submittedName>
        <fullName evidence="7">Polysaccharide biosynthesis protein</fullName>
    </submittedName>
</protein>
<reference evidence="7 9" key="1">
    <citation type="journal article" date="2015" name="Science">
        <title>Genetic determinants of in vivo fitness and diet responsiveness in multiple human gut Bacteroides.</title>
        <authorList>
            <person name="Wu M."/>
            <person name="McNulty N.P."/>
            <person name="Rodionov D.A."/>
            <person name="Khoroshkin M.S."/>
            <person name="Griffin N.W."/>
            <person name="Cheng J."/>
            <person name="Latreille P."/>
            <person name="Kerstetter R.A."/>
            <person name="Terrapon N."/>
            <person name="Henrissat B."/>
            <person name="Osterman A.L."/>
            <person name="Gordon J.I."/>
        </authorList>
    </citation>
    <scope>NUCLEOTIDE SEQUENCE [LARGE SCALE GENOMIC DNA]</scope>
    <source>
        <strain evidence="7 9">WH2</strain>
    </source>
</reference>
<dbReference type="RefSeq" id="WP_007218034.1">
    <property type="nucleotide sequence ID" value="NZ_CP012801.1"/>
</dbReference>
<feature type="transmembrane region" description="Helical" evidence="6">
    <location>
        <begin position="208"/>
        <end position="225"/>
    </location>
</feature>
<keyword evidence="4 6" id="KW-1133">Transmembrane helix</keyword>
<evidence type="ECO:0000256" key="3">
    <source>
        <dbReference type="ARBA" id="ARBA00022692"/>
    </source>
</evidence>
<feature type="transmembrane region" description="Helical" evidence="6">
    <location>
        <begin position="409"/>
        <end position="429"/>
    </location>
</feature>
<evidence type="ECO:0000313" key="9">
    <source>
        <dbReference type="Proteomes" id="UP000061809"/>
    </source>
</evidence>
<gene>
    <name evidence="7" type="ORF">BcellWH2_00495</name>
    <name evidence="8" type="ORF">F2Y81_27805</name>
</gene>
<evidence type="ECO:0000256" key="1">
    <source>
        <dbReference type="ARBA" id="ARBA00004651"/>
    </source>
</evidence>
<feature type="transmembrane region" description="Helical" evidence="6">
    <location>
        <begin position="245"/>
        <end position="266"/>
    </location>
</feature>
<feature type="transmembrane region" description="Helical" evidence="6">
    <location>
        <begin position="111"/>
        <end position="128"/>
    </location>
</feature>
<dbReference type="EMBL" id="CP012801">
    <property type="protein sequence ID" value="ALJ57763.1"/>
    <property type="molecule type" value="Genomic_DNA"/>
</dbReference>
<sequence length="474" mass="54345">MGKYKKLGVNIVTFFVGNMGSRLIQFIFIPMYTYWLTTYEYGIIDTVVITVSLCCPLVSMSIHDALLRFLLEHDGKENEYYSASLFLGAIGSLFFLLSAFVFNSIDLLRPYWLYFYIYMVLSVFFYIQNSLIRGLEYNKLYSGLGVINTLLQALCILLLVGKFRLGIDGYLMSMIIAYASSLLVSIFATKSWNYFSTKYISKCQIQSMLMYSLPLVPNAMMWWVINSSDKYMILYFLSPEANGVFAIASKIPLVINVAYSIFLMAWQISVVEERNQEGKENFYHMIYLCMISGLFIFASFIMIFIKPAILTFLSDGYNETWKYIPLLLISAIFTCLAGYYGSFYVAFKKTGGALKTSMVCAMVSICLNLFLIRYIGLLGVAMSNLISFLTLYVYRIIDTKRFLIIKPESVLVLCNTAILITQTFIIYFLDGYVAFLILIFLFVLMTFINRSLLVKIVAILKEIVQKKYYGKNSV</sequence>